<evidence type="ECO:0000313" key="1">
    <source>
        <dbReference type="EMBL" id="MCH8614562.1"/>
    </source>
</evidence>
<evidence type="ECO:0000313" key="2">
    <source>
        <dbReference type="Proteomes" id="UP001203058"/>
    </source>
</evidence>
<accession>A0ABS9VHW7</accession>
<dbReference type="RefSeq" id="WP_241444779.1">
    <property type="nucleotide sequence ID" value="NZ_JAKZHW010000001.1"/>
</dbReference>
<sequence>MFVYRLFSHDGGGNFSLLHEFKAQNDKDAAALVSRWDARPVELWQASRKVDRSA</sequence>
<organism evidence="1 2">
    <name type="scientific">Sphingomonas telluris</name>
    <dbReference type="NCBI Taxonomy" id="2907998"/>
    <lineage>
        <taxon>Bacteria</taxon>
        <taxon>Pseudomonadati</taxon>
        <taxon>Pseudomonadota</taxon>
        <taxon>Alphaproteobacteria</taxon>
        <taxon>Sphingomonadales</taxon>
        <taxon>Sphingomonadaceae</taxon>
        <taxon>Sphingomonas</taxon>
    </lineage>
</organism>
<gene>
    <name evidence="1" type="ORF">LZ016_00370</name>
</gene>
<dbReference type="Proteomes" id="UP001203058">
    <property type="component" value="Unassembled WGS sequence"/>
</dbReference>
<keyword evidence="2" id="KW-1185">Reference proteome</keyword>
<comment type="caution">
    <text evidence="1">The sequence shown here is derived from an EMBL/GenBank/DDBJ whole genome shotgun (WGS) entry which is preliminary data.</text>
</comment>
<reference evidence="1 2" key="1">
    <citation type="submission" date="2022-03" db="EMBL/GenBank/DDBJ databases">
        <authorList>
            <person name="Jo J.-H."/>
            <person name="Im W.-T."/>
        </authorList>
    </citation>
    <scope>NUCLEOTIDE SEQUENCE [LARGE SCALE GENOMIC DNA]</scope>
    <source>
        <strain evidence="1 2">SM33</strain>
    </source>
</reference>
<proteinExistence type="predicted"/>
<protein>
    <submittedName>
        <fullName evidence="1">Uncharacterized protein</fullName>
    </submittedName>
</protein>
<name>A0ABS9VHW7_9SPHN</name>
<dbReference type="EMBL" id="JAKZHW010000001">
    <property type="protein sequence ID" value="MCH8614562.1"/>
    <property type="molecule type" value="Genomic_DNA"/>
</dbReference>